<protein>
    <submittedName>
        <fullName evidence="2">Uncharacterized protein</fullName>
    </submittedName>
</protein>
<proteinExistence type="predicted"/>
<sequence>MIMRQATITLFFFIICVSTTLAQGKYQSSPDAFKSENYTKAEYPLYPKVERIDNVTYKFGKRVIKVSAKEEQFHKIFEKGIFNPDVIFGTVSAKYSKNESKASSKKGKTFHDIFNNPNISVSYFDSLEKLDPNPKKKRFIFWVSREGMLNPTEYYLELYNGEAKKDTSWDEFVENAKMSFFKMGTIII</sequence>
<dbReference type="EMBL" id="AP025314">
    <property type="protein sequence ID" value="BDD10900.1"/>
    <property type="molecule type" value="Genomic_DNA"/>
</dbReference>
<name>A0AAU9DID7_9BACT</name>
<feature type="chain" id="PRO_5043986787" evidence="1">
    <location>
        <begin position="23"/>
        <end position="188"/>
    </location>
</feature>
<organism evidence="2 3">
    <name type="scientific">Fulvitalea axinellae</name>
    <dbReference type="NCBI Taxonomy" id="1182444"/>
    <lineage>
        <taxon>Bacteria</taxon>
        <taxon>Pseudomonadati</taxon>
        <taxon>Bacteroidota</taxon>
        <taxon>Cytophagia</taxon>
        <taxon>Cytophagales</taxon>
        <taxon>Persicobacteraceae</taxon>
        <taxon>Fulvitalea</taxon>
    </lineage>
</organism>
<evidence type="ECO:0000313" key="3">
    <source>
        <dbReference type="Proteomes" id="UP001348817"/>
    </source>
</evidence>
<evidence type="ECO:0000313" key="2">
    <source>
        <dbReference type="EMBL" id="BDD10900.1"/>
    </source>
</evidence>
<dbReference type="Proteomes" id="UP001348817">
    <property type="component" value="Chromosome"/>
</dbReference>
<keyword evidence="3" id="KW-1185">Reference proteome</keyword>
<dbReference type="KEGG" id="fax:FUAX_33320"/>
<reference evidence="2 3" key="1">
    <citation type="submission" date="2021-12" db="EMBL/GenBank/DDBJ databases">
        <title>Genome sequencing of bacteria with rrn-lacking chromosome and rrn-plasmid.</title>
        <authorList>
            <person name="Anda M."/>
            <person name="Iwasaki W."/>
        </authorList>
    </citation>
    <scope>NUCLEOTIDE SEQUENCE [LARGE SCALE GENOMIC DNA]</scope>
    <source>
        <strain evidence="2 3">DSM 100852</strain>
    </source>
</reference>
<feature type="signal peptide" evidence="1">
    <location>
        <begin position="1"/>
        <end position="22"/>
    </location>
</feature>
<gene>
    <name evidence="2" type="ORF">FUAX_33320</name>
</gene>
<evidence type="ECO:0000256" key="1">
    <source>
        <dbReference type="SAM" id="SignalP"/>
    </source>
</evidence>
<keyword evidence="1" id="KW-0732">Signal</keyword>
<accession>A0AAU9DID7</accession>
<dbReference type="AlphaFoldDB" id="A0AAU9DID7"/>